<organism evidence="1 2">
    <name type="scientific">Brachionus plicatilis</name>
    <name type="common">Marine rotifer</name>
    <name type="synonym">Brachionus muelleri</name>
    <dbReference type="NCBI Taxonomy" id="10195"/>
    <lineage>
        <taxon>Eukaryota</taxon>
        <taxon>Metazoa</taxon>
        <taxon>Spiralia</taxon>
        <taxon>Gnathifera</taxon>
        <taxon>Rotifera</taxon>
        <taxon>Eurotatoria</taxon>
        <taxon>Monogononta</taxon>
        <taxon>Pseudotrocha</taxon>
        <taxon>Ploima</taxon>
        <taxon>Brachionidae</taxon>
        <taxon>Brachionus</taxon>
    </lineage>
</organism>
<accession>A0A3M7QKE2</accession>
<keyword evidence="2" id="KW-1185">Reference proteome</keyword>
<evidence type="ECO:0000313" key="2">
    <source>
        <dbReference type="Proteomes" id="UP000276133"/>
    </source>
</evidence>
<evidence type="ECO:0000313" key="1">
    <source>
        <dbReference type="EMBL" id="RNA11584.1"/>
    </source>
</evidence>
<dbReference type="EMBL" id="REGN01005917">
    <property type="protein sequence ID" value="RNA11584.1"/>
    <property type="molecule type" value="Genomic_DNA"/>
</dbReference>
<dbReference type="AlphaFoldDB" id="A0A3M7QKE2"/>
<comment type="caution">
    <text evidence="1">The sequence shown here is derived from an EMBL/GenBank/DDBJ whole genome shotgun (WGS) entry which is preliminary data.</text>
</comment>
<sequence length="96" mass="11091">MTKKCSNFLFSYKNSKKKKKQKLFSVHSTYFKFFAQLNVGRQILEAIADQIQYRVGTVRREGKLMTKHLVPNGAERVHIGRLRKCGLNASSADHFD</sequence>
<reference evidence="1 2" key="1">
    <citation type="journal article" date="2018" name="Sci. Rep.">
        <title>Genomic signatures of local adaptation to the degree of environmental predictability in rotifers.</title>
        <authorList>
            <person name="Franch-Gras L."/>
            <person name="Hahn C."/>
            <person name="Garcia-Roger E.M."/>
            <person name="Carmona M.J."/>
            <person name="Serra M."/>
            <person name="Gomez A."/>
        </authorList>
    </citation>
    <scope>NUCLEOTIDE SEQUENCE [LARGE SCALE GENOMIC DNA]</scope>
    <source>
        <strain evidence="1">HYR1</strain>
    </source>
</reference>
<protein>
    <submittedName>
        <fullName evidence="1">Uncharacterized protein</fullName>
    </submittedName>
</protein>
<name>A0A3M7QKE2_BRAPC</name>
<gene>
    <name evidence="1" type="ORF">BpHYR1_039137</name>
</gene>
<dbReference type="Proteomes" id="UP000276133">
    <property type="component" value="Unassembled WGS sequence"/>
</dbReference>
<proteinExistence type="predicted"/>